<dbReference type="AlphaFoldDB" id="A0A2T4BH52"/>
<sequence>MAAAHGSKGACGRPMLIVLFNGLGDIRAGTGGVKFNKSWTRRPIVCGASLYVALTWAWLWDSWNVNPSSHMLEGKTATNKEEEEGKRWKSRYRIITSPCHHLLCHPLRDPSAVNSVASSRLVHGQTTKAASECHLAMLCCKWSRHQPFLERRGRASDPCTGRYVELAIPMLAESQQTGAVGGSGQLSALYGGWVQMPERLWVQIIDMPND</sequence>
<evidence type="ECO:0000313" key="1">
    <source>
        <dbReference type="EMBL" id="PTB68654.1"/>
    </source>
</evidence>
<proteinExistence type="predicted"/>
<dbReference type="RefSeq" id="XP_024751974.1">
    <property type="nucleotide sequence ID" value="XM_024896717.1"/>
</dbReference>
<organism evidence="1 2">
    <name type="scientific">Trichoderma citrinoviride</name>
    <dbReference type="NCBI Taxonomy" id="58853"/>
    <lineage>
        <taxon>Eukaryota</taxon>
        <taxon>Fungi</taxon>
        <taxon>Dikarya</taxon>
        <taxon>Ascomycota</taxon>
        <taxon>Pezizomycotina</taxon>
        <taxon>Sordariomycetes</taxon>
        <taxon>Hypocreomycetidae</taxon>
        <taxon>Hypocreales</taxon>
        <taxon>Hypocreaceae</taxon>
        <taxon>Trichoderma</taxon>
    </lineage>
</organism>
<gene>
    <name evidence="1" type="ORF">BBK36DRAFT_1191440</name>
</gene>
<accession>A0A2T4BH52</accession>
<dbReference type="Proteomes" id="UP000241546">
    <property type="component" value="Unassembled WGS sequence"/>
</dbReference>
<name>A0A2T4BH52_9HYPO</name>
<reference evidence="2" key="1">
    <citation type="submission" date="2016-07" db="EMBL/GenBank/DDBJ databases">
        <title>Multiple horizontal gene transfer events from other fungi enriched the ability of initially mycotrophic Trichoderma (Ascomycota) to feed on dead plant biomass.</title>
        <authorList>
            <consortium name="DOE Joint Genome Institute"/>
            <person name="Atanasova L."/>
            <person name="Chenthamara K."/>
            <person name="Zhang J."/>
            <person name="Grujic M."/>
            <person name="Henrissat B."/>
            <person name="Kuo A."/>
            <person name="Aerts A."/>
            <person name="Salamov A."/>
            <person name="Lipzen A."/>
            <person name="Labutti K."/>
            <person name="Barry K."/>
            <person name="Miao Y."/>
            <person name="Rahimi M.J."/>
            <person name="Shen Q."/>
            <person name="Grigoriev I.V."/>
            <person name="Kubicek C.P."/>
            <person name="Druzhinina I.S."/>
        </authorList>
    </citation>
    <scope>NUCLEOTIDE SEQUENCE [LARGE SCALE GENOMIC DNA]</scope>
    <source>
        <strain evidence="2">TUCIM 6016</strain>
    </source>
</reference>
<dbReference type="GeneID" id="36604835"/>
<dbReference type="EMBL" id="KZ680209">
    <property type="protein sequence ID" value="PTB68654.1"/>
    <property type="molecule type" value="Genomic_DNA"/>
</dbReference>
<protein>
    <submittedName>
        <fullName evidence="1">Uncharacterized protein</fullName>
    </submittedName>
</protein>
<keyword evidence="2" id="KW-1185">Reference proteome</keyword>
<evidence type="ECO:0000313" key="2">
    <source>
        <dbReference type="Proteomes" id="UP000241546"/>
    </source>
</evidence>